<reference evidence="4" key="1">
    <citation type="submission" date="2021-05" db="EMBL/GenBank/DDBJ databases">
        <authorList>
            <person name="Alioto T."/>
            <person name="Alioto T."/>
            <person name="Gomez Garrido J."/>
        </authorList>
    </citation>
    <scope>NUCLEOTIDE SEQUENCE</scope>
</reference>
<name>A0A8D8TUF2_9HEMI</name>
<dbReference type="AlphaFoldDB" id="A0A8D8TUF2"/>
<dbReference type="GO" id="GO:0004190">
    <property type="term" value="F:aspartic-type endopeptidase activity"/>
    <property type="evidence" value="ECO:0007669"/>
    <property type="project" value="InterPro"/>
</dbReference>
<dbReference type="GO" id="GO:0006508">
    <property type="term" value="P:proteolysis"/>
    <property type="evidence" value="ECO:0007669"/>
    <property type="project" value="InterPro"/>
</dbReference>
<dbReference type="InterPro" id="IPR050951">
    <property type="entry name" value="Retrovirus_Pol_polyprotein"/>
</dbReference>
<feature type="compositionally biased region" description="Basic and acidic residues" evidence="2">
    <location>
        <begin position="441"/>
        <end position="455"/>
    </location>
</feature>
<organism evidence="4">
    <name type="scientific">Cacopsylla melanoneura</name>
    <dbReference type="NCBI Taxonomy" id="428564"/>
    <lineage>
        <taxon>Eukaryota</taxon>
        <taxon>Metazoa</taxon>
        <taxon>Ecdysozoa</taxon>
        <taxon>Arthropoda</taxon>
        <taxon>Hexapoda</taxon>
        <taxon>Insecta</taxon>
        <taxon>Pterygota</taxon>
        <taxon>Neoptera</taxon>
        <taxon>Paraneoptera</taxon>
        <taxon>Hemiptera</taxon>
        <taxon>Sternorrhyncha</taxon>
        <taxon>Psylloidea</taxon>
        <taxon>Psyllidae</taxon>
        <taxon>Psyllinae</taxon>
        <taxon>Cacopsylla</taxon>
    </lineage>
</organism>
<dbReference type="Gene3D" id="2.40.70.10">
    <property type="entry name" value="Acid Proteases"/>
    <property type="match status" value="1"/>
</dbReference>
<dbReference type="SUPFAM" id="SSF50630">
    <property type="entry name" value="Acid proteases"/>
    <property type="match status" value="1"/>
</dbReference>
<evidence type="ECO:0000313" key="4">
    <source>
        <dbReference type="EMBL" id="CAG6692392.1"/>
    </source>
</evidence>
<dbReference type="PANTHER" id="PTHR37984:SF9">
    <property type="entry name" value="INTEGRASE CATALYTIC DOMAIN-CONTAINING PROTEIN"/>
    <property type="match status" value="1"/>
</dbReference>
<feature type="region of interest" description="Disordered" evidence="2">
    <location>
        <begin position="421"/>
        <end position="455"/>
    </location>
</feature>
<accession>A0A8D8TUF2</accession>
<evidence type="ECO:0000256" key="1">
    <source>
        <dbReference type="ARBA" id="ARBA00022801"/>
    </source>
</evidence>
<dbReference type="InterPro" id="IPR001995">
    <property type="entry name" value="Peptidase_A2_cat"/>
</dbReference>
<evidence type="ECO:0000256" key="2">
    <source>
        <dbReference type="SAM" id="MobiDB-lite"/>
    </source>
</evidence>
<feature type="compositionally biased region" description="Basic residues" evidence="2">
    <location>
        <begin position="431"/>
        <end position="440"/>
    </location>
</feature>
<evidence type="ECO:0000259" key="3">
    <source>
        <dbReference type="PROSITE" id="PS50175"/>
    </source>
</evidence>
<keyword evidence="1" id="KW-0378">Hydrolase</keyword>
<dbReference type="InterPro" id="IPR021109">
    <property type="entry name" value="Peptidase_aspartic_dom_sf"/>
</dbReference>
<feature type="domain" description="Peptidase A2" evidence="3">
    <location>
        <begin position="318"/>
        <end position="400"/>
    </location>
</feature>
<dbReference type="PROSITE" id="PS50175">
    <property type="entry name" value="ASP_PROT_RETROV"/>
    <property type="match status" value="1"/>
</dbReference>
<dbReference type="PANTHER" id="PTHR37984">
    <property type="entry name" value="PROTEIN CBG26694"/>
    <property type="match status" value="1"/>
</dbReference>
<sequence length="455" mass="52063">MSLVPLPRQTQSFQSLKELNAHKKQFQWYLTANELGGKSEDVRVAHLRCALTDQMNEIVDKLNEALTVDKIYDHIKSELLPKDNTCFNQFCFFNLTQKEGQPFNDYYLQLDSLGQQCNLGDKYDEVLKARLVCGLWDIGLKERLMRSPDMILKDMVNYCRVAEDAKNKTDKMVLSDKETGHTVEVHAFKPYKRQQQTWQTASVHANKTGKSFVQTEQPHGKSWSFNCNRCRTRHLPRQCPAYNKLCTNCHKPNHFSVSCRYNKRQFNPKPQVHGLECADESLESDSNQSEWSGEMVSVLSLGSIGGWMQKFTIGGAEIDFKLDTGADVNVIPESVAVKINSNWKKMSSKNVPLIKAFGGHKIYTLGNVQIRLKKKELCQTLVFSVVKNGKGIIPILGRDACVTLGFIKKVETLDHVFELDENKSPTCKPPQRGKGRKKKRERESEKVRWRLSVRD</sequence>
<proteinExistence type="predicted"/>
<dbReference type="EMBL" id="HBUF01306983">
    <property type="protein sequence ID" value="CAG6692392.1"/>
    <property type="molecule type" value="Transcribed_RNA"/>
</dbReference>
<protein>
    <recommendedName>
        <fullName evidence="3">Peptidase A2 domain-containing protein</fullName>
    </recommendedName>
</protein>